<comment type="caution">
    <text evidence="2">The sequence shown here is derived from an EMBL/GenBank/DDBJ whole genome shotgun (WGS) entry which is preliminary data.</text>
</comment>
<dbReference type="GO" id="GO:0102530">
    <property type="term" value="F:aclacinomycin T methylesterase activity"/>
    <property type="evidence" value="ECO:0007669"/>
    <property type="project" value="UniProtKB-EC"/>
</dbReference>
<name>A0A7W6W8U2_9PROT</name>
<dbReference type="Gene3D" id="3.40.50.1820">
    <property type="entry name" value="alpha/beta hydrolase"/>
    <property type="match status" value="1"/>
</dbReference>
<dbReference type="GO" id="GO:0046503">
    <property type="term" value="P:glycerolipid catabolic process"/>
    <property type="evidence" value="ECO:0007669"/>
    <property type="project" value="TreeGrafter"/>
</dbReference>
<dbReference type="EC" id="3.1.1.95" evidence="2"/>
<feature type="domain" description="AB hydrolase-1" evidence="1">
    <location>
        <begin position="25"/>
        <end position="273"/>
    </location>
</feature>
<gene>
    <name evidence="2" type="ORF">GGD89_001003</name>
</gene>
<dbReference type="PANTHER" id="PTHR43433">
    <property type="entry name" value="HYDROLASE, ALPHA/BETA FOLD FAMILY PROTEIN"/>
    <property type="match status" value="1"/>
</dbReference>
<evidence type="ECO:0000313" key="3">
    <source>
        <dbReference type="Proteomes" id="UP000554286"/>
    </source>
</evidence>
<dbReference type="Pfam" id="PF00561">
    <property type="entry name" value="Abhydrolase_1"/>
    <property type="match status" value="1"/>
</dbReference>
<dbReference type="RefSeq" id="WP_184043002.1">
    <property type="nucleotide sequence ID" value="NZ_JACIGK010000005.1"/>
</dbReference>
<dbReference type="InterPro" id="IPR050471">
    <property type="entry name" value="AB_hydrolase"/>
</dbReference>
<organism evidence="2 3">
    <name type="scientific">Roseospira visakhapatnamensis</name>
    <dbReference type="NCBI Taxonomy" id="390880"/>
    <lineage>
        <taxon>Bacteria</taxon>
        <taxon>Pseudomonadati</taxon>
        <taxon>Pseudomonadota</taxon>
        <taxon>Alphaproteobacteria</taxon>
        <taxon>Rhodospirillales</taxon>
        <taxon>Rhodospirillaceae</taxon>
        <taxon>Roseospira</taxon>
    </lineage>
</organism>
<reference evidence="2 3" key="1">
    <citation type="submission" date="2020-08" db="EMBL/GenBank/DDBJ databases">
        <title>Genome sequencing of Purple Non-Sulfur Bacteria from various extreme environments.</title>
        <authorList>
            <person name="Mayer M."/>
        </authorList>
    </citation>
    <scope>NUCLEOTIDE SEQUENCE [LARGE SCALE GENOMIC DNA]</scope>
    <source>
        <strain evidence="2 3">JA131</strain>
    </source>
</reference>
<dbReference type="InterPro" id="IPR000073">
    <property type="entry name" value="AB_hydrolase_1"/>
</dbReference>
<evidence type="ECO:0000259" key="1">
    <source>
        <dbReference type="Pfam" id="PF00561"/>
    </source>
</evidence>
<sequence length="296" mass="31662">MSTRIIESGDVRIWTDSRGDDRGTPVLLISGANATAMMWPDPLVDRLAETGRRVIRYDHRDTGLSSKVDFDGSPYSVEDLSRDAVAVLDGLGVSRAHVVGLSLGGTIAQLLAIDHPDRLISMTAMMTAALDVDFATAYRAALVGASVSGGLPGPRVEVLRAFEPPAADQRTELDRRVRQWRLLAGDALPFDDADYRGRERRDTARCGTHVPATNHARATPVALSRASGLRAISIPVLILQAGQDPLNPPPHGKHLADSIPGATLVTIDSLGHALPATLFRVIADTLAAHWRAAEVS</sequence>
<proteinExistence type="predicted"/>
<dbReference type="GO" id="GO:0004806">
    <property type="term" value="F:triacylglycerol lipase activity"/>
    <property type="evidence" value="ECO:0007669"/>
    <property type="project" value="TreeGrafter"/>
</dbReference>
<dbReference type="Proteomes" id="UP000554286">
    <property type="component" value="Unassembled WGS sequence"/>
</dbReference>
<keyword evidence="2" id="KW-0378">Hydrolase</keyword>
<accession>A0A7W6W8U2</accession>
<dbReference type="SUPFAM" id="SSF53474">
    <property type="entry name" value="alpha/beta-Hydrolases"/>
    <property type="match status" value="1"/>
</dbReference>
<dbReference type="AlphaFoldDB" id="A0A7W6W8U2"/>
<protein>
    <submittedName>
        <fullName evidence="2">10-carbomethoxy-13-deoxycarminomycin esterase/esterase</fullName>
        <ecNumber evidence="2">3.1.1.95</ecNumber>
    </submittedName>
</protein>
<dbReference type="InterPro" id="IPR029058">
    <property type="entry name" value="AB_hydrolase_fold"/>
</dbReference>
<evidence type="ECO:0000313" key="2">
    <source>
        <dbReference type="EMBL" id="MBB4265385.1"/>
    </source>
</evidence>
<dbReference type="EMBL" id="JACIGK010000005">
    <property type="protein sequence ID" value="MBB4265385.1"/>
    <property type="molecule type" value="Genomic_DNA"/>
</dbReference>
<dbReference type="PANTHER" id="PTHR43433:SF5">
    <property type="entry name" value="AB HYDROLASE-1 DOMAIN-CONTAINING PROTEIN"/>
    <property type="match status" value="1"/>
</dbReference>
<keyword evidence="3" id="KW-1185">Reference proteome</keyword>